<dbReference type="SUPFAM" id="SSF52833">
    <property type="entry name" value="Thioredoxin-like"/>
    <property type="match status" value="1"/>
</dbReference>
<comment type="caution">
    <text evidence="1">The sequence shown here is derived from an EMBL/GenBank/DDBJ whole genome shotgun (WGS) entry which is preliminary data.</text>
</comment>
<organism evidence="1 2">
    <name type="scientific">Rarispira pelagica</name>
    <dbReference type="NCBI Taxonomy" id="3141764"/>
    <lineage>
        <taxon>Bacteria</taxon>
        <taxon>Pseudomonadati</taxon>
        <taxon>Spirochaetota</taxon>
        <taxon>Spirochaetia</taxon>
        <taxon>Winmispirales</taxon>
        <taxon>Winmispiraceae</taxon>
        <taxon>Rarispira</taxon>
    </lineage>
</organism>
<protein>
    <submittedName>
        <fullName evidence="1">(2Fe-2S) ferredoxin domain-containing protein</fullName>
    </submittedName>
</protein>
<dbReference type="InterPro" id="IPR036249">
    <property type="entry name" value="Thioredoxin-like_sf"/>
</dbReference>
<evidence type="ECO:0000313" key="1">
    <source>
        <dbReference type="EMBL" id="MEM5948463.1"/>
    </source>
</evidence>
<dbReference type="RefSeq" id="WP_420069909.1">
    <property type="nucleotide sequence ID" value="NZ_JBCHKQ010000003.1"/>
</dbReference>
<gene>
    <name evidence="1" type="ORF">WKV44_07885</name>
</gene>
<dbReference type="Gene3D" id="3.40.30.10">
    <property type="entry name" value="Glutaredoxin"/>
    <property type="match status" value="1"/>
</dbReference>
<dbReference type="Proteomes" id="UP001466331">
    <property type="component" value="Unassembled WGS sequence"/>
</dbReference>
<name>A0ABU9UCS8_9SPIR</name>
<sequence length="131" mass="14642">MAKMTLEQLRKLREEKKKQLDMRDPDNKQIHIVVGMGTSGIAAGAKDTLDAFLRCIENRGLTNVAVRQVGSFGLDYAEPTVEVVMPDMPRVIYGKVTPDVAEKIVLEHIIGKKLVENHVYDRPAADIVDKE</sequence>
<dbReference type="EMBL" id="JBCHKQ010000003">
    <property type="protein sequence ID" value="MEM5948463.1"/>
    <property type="molecule type" value="Genomic_DNA"/>
</dbReference>
<keyword evidence="2" id="KW-1185">Reference proteome</keyword>
<reference evidence="1 2" key="1">
    <citation type="submission" date="2024-03" db="EMBL/GenBank/DDBJ databases">
        <title>Ignisphaera cupida sp. nov., a hyperthermophilic hydrolytic archaeon from a hot spring of Kamchatka, and proposal of Ignisphaeraceae fam. nov.</title>
        <authorList>
            <person name="Podosokorskaya O.A."/>
            <person name="Elcheninov A.G."/>
            <person name="Maltseva A.I."/>
            <person name="Zayulina K.S."/>
            <person name="Novikov A."/>
            <person name="Merkel A.Y."/>
        </authorList>
    </citation>
    <scope>NUCLEOTIDE SEQUENCE [LARGE SCALE GENOMIC DNA]</scope>
    <source>
        <strain evidence="1 2">38H-sp</strain>
    </source>
</reference>
<accession>A0ABU9UCS8</accession>
<evidence type="ECO:0000313" key="2">
    <source>
        <dbReference type="Proteomes" id="UP001466331"/>
    </source>
</evidence>
<proteinExistence type="predicted"/>
<dbReference type="CDD" id="cd02980">
    <property type="entry name" value="TRX_Fd_family"/>
    <property type="match status" value="1"/>
</dbReference>